<evidence type="ECO:0000256" key="3">
    <source>
        <dbReference type="ARBA" id="ARBA00022723"/>
    </source>
</evidence>
<dbReference type="AlphaFoldDB" id="A0A814T6B6"/>
<gene>
    <name evidence="9" type="ORF">EDS130_LOCUS22941</name>
    <name evidence="10" type="ORF">XAT740_LOCUS28454</name>
</gene>
<dbReference type="InterPro" id="IPR050196">
    <property type="entry name" value="Cytochrome_P450_Monoox"/>
</dbReference>
<keyword evidence="6 8" id="KW-0503">Monooxygenase</keyword>
<dbReference type="Proteomes" id="UP000663852">
    <property type="component" value="Unassembled WGS sequence"/>
</dbReference>
<accession>A0A814T6B6</accession>
<proteinExistence type="inferred from homology"/>
<dbReference type="GO" id="GO:0005506">
    <property type="term" value="F:iron ion binding"/>
    <property type="evidence" value="ECO:0007669"/>
    <property type="project" value="InterPro"/>
</dbReference>
<comment type="caution">
    <text evidence="9">The sequence shown here is derived from an EMBL/GenBank/DDBJ whole genome shotgun (WGS) entry which is preliminary data.</text>
</comment>
<reference evidence="9" key="1">
    <citation type="submission" date="2021-02" db="EMBL/GenBank/DDBJ databases">
        <authorList>
            <person name="Nowell W R."/>
        </authorList>
    </citation>
    <scope>NUCLEOTIDE SEQUENCE</scope>
</reference>
<evidence type="ECO:0000256" key="8">
    <source>
        <dbReference type="RuleBase" id="RU000461"/>
    </source>
</evidence>
<comment type="similarity">
    <text evidence="1 8">Belongs to the cytochrome P450 family.</text>
</comment>
<dbReference type="OrthoDB" id="1470350at2759"/>
<evidence type="ECO:0008006" key="13">
    <source>
        <dbReference type="Google" id="ProtNLM"/>
    </source>
</evidence>
<name>A0A814T6B6_ADIRI</name>
<dbReference type="PANTHER" id="PTHR24291:SF50">
    <property type="entry name" value="BIFUNCTIONAL ALBAFLAVENONE MONOOXYGENASE_TERPENE SYNTHASE"/>
    <property type="match status" value="1"/>
</dbReference>
<evidence type="ECO:0000313" key="10">
    <source>
        <dbReference type="EMBL" id="CAF1293246.1"/>
    </source>
</evidence>
<organism evidence="9 12">
    <name type="scientific">Adineta ricciae</name>
    <name type="common">Rotifer</name>
    <dbReference type="NCBI Taxonomy" id="249248"/>
    <lineage>
        <taxon>Eukaryota</taxon>
        <taxon>Metazoa</taxon>
        <taxon>Spiralia</taxon>
        <taxon>Gnathifera</taxon>
        <taxon>Rotifera</taxon>
        <taxon>Eurotatoria</taxon>
        <taxon>Bdelloidea</taxon>
        <taxon>Adinetida</taxon>
        <taxon>Adinetidae</taxon>
        <taxon>Adineta</taxon>
    </lineage>
</organism>
<dbReference type="EMBL" id="CAJNOJ010000123">
    <property type="protein sequence ID" value="CAF1157268.1"/>
    <property type="molecule type" value="Genomic_DNA"/>
</dbReference>
<dbReference type="PRINTS" id="PR00463">
    <property type="entry name" value="EP450I"/>
</dbReference>
<dbReference type="GO" id="GO:0004497">
    <property type="term" value="F:monooxygenase activity"/>
    <property type="evidence" value="ECO:0007669"/>
    <property type="project" value="UniProtKB-KW"/>
</dbReference>
<evidence type="ECO:0000256" key="5">
    <source>
        <dbReference type="ARBA" id="ARBA00023004"/>
    </source>
</evidence>
<evidence type="ECO:0000256" key="2">
    <source>
        <dbReference type="ARBA" id="ARBA00022617"/>
    </source>
</evidence>
<dbReference type="Pfam" id="PF00067">
    <property type="entry name" value="p450"/>
    <property type="match status" value="1"/>
</dbReference>
<dbReference type="Proteomes" id="UP000663828">
    <property type="component" value="Unassembled WGS sequence"/>
</dbReference>
<keyword evidence="5 7" id="KW-0408">Iron</keyword>
<keyword evidence="11" id="KW-1185">Reference proteome</keyword>
<feature type="binding site" description="axial binding residue" evidence="7">
    <location>
        <position position="449"/>
    </location>
    <ligand>
        <name>heme</name>
        <dbReference type="ChEBI" id="CHEBI:30413"/>
    </ligand>
    <ligandPart>
        <name>Fe</name>
        <dbReference type="ChEBI" id="CHEBI:18248"/>
    </ligandPart>
</feature>
<protein>
    <recommendedName>
        <fullName evidence="13">Cytochrome P450</fullName>
    </recommendedName>
</protein>
<dbReference type="Gene3D" id="1.10.630.10">
    <property type="entry name" value="Cytochrome P450"/>
    <property type="match status" value="1"/>
</dbReference>
<evidence type="ECO:0000313" key="12">
    <source>
        <dbReference type="Proteomes" id="UP000663852"/>
    </source>
</evidence>
<keyword evidence="4 8" id="KW-0560">Oxidoreductase</keyword>
<dbReference type="InterPro" id="IPR017972">
    <property type="entry name" value="Cyt_P450_CS"/>
</dbReference>
<evidence type="ECO:0000256" key="4">
    <source>
        <dbReference type="ARBA" id="ARBA00023002"/>
    </source>
</evidence>
<sequence length="502" mass="57090">MLTSLAVIGCISFVLYRLIKFWILDPWSIHRYFWKQGIPGQYTPIVGSLLDRRRAFLADDPLSHGRKLAEKYGDYYHNSFGPKAHLVISDPLLIEGVAKANVYSYHKSAVGQTILASLLGYGNILLAEGDDHKRHRRLVAPVFQHQNINSMLSLMAQITNRFLEKWTTLSENRATDDPLTLDIHEELSGLTLDIVIGCIFGAETMEDKNVHGIIFRNMNIALKEMEKRIFNMIGLLPIVKDLPLAGKRRIDQARQEIQQVVQNIINQRLKGLTKSTCKGSDLLDLLLASKGDEKTQKLSQEEISNEAITFVLAGHETTSTLMAWTLYNLANHPNSYQQCQAEVDSILLNDELNISTISLLTYTEMVLKESLRTHQPVAVMLRTAVEDNTIVASDGKPIHIRKGTDIEINLNVLHRSEKYWHEPNKFNPSRFEERGADKLLAFNIGPRSCIGQNFAMLEAKIMLALIIKHFHFELVPGQKFTPDVAVTIRPKYGMWMRIWPRK</sequence>
<evidence type="ECO:0000313" key="9">
    <source>
        <dbReference type="EMBL" id="CAF1157268.1"/>
    </source>
</evidence>
<evidence type="ECO:0000256" key="1">
    <source>
        <dbReference type="ARBA" id="ARBA00010617"/>
    </source>
</evidence>
<dbReference type="PRINTS" id="PR00385">
    <property type="entry name" value="P450"/>
</dbReference>
<comment type="cofactor">
    <cofactor evidence="7">
        <name>heme</name>
        <dbReference type="ChEBI" id="CHEBI:30413"/>
    </cofactor>
</comment>
<dbReference type="PROSITE" id="PS00086">
    <property type="entry name" value="CYTOCHROME_P450"/>
    <property type="match status" value="1"/>
</dbReference>
<dbReference type="InterPro" id="IPR002401">
    <property type="entry name" value="Cyt_P450_E_grp-I"/>
</dbReference>
<dbReference type="InterPro" id="IPR036396">
    <property type="entry name" value="Cyt_P450_sf"/>
</dbReference>
<keyword evidence="2 7" id="KW-0349">Heme</keyword>
<dbReference type="PANTHER" id="PTHR24291">
    <property type="entry name" value="CYTOCHROME P450 FAMILY 4"/>
    <property type="match status" value="1"/>
</dbReference>
<dbReference type="InterPro" id="IPR001128">
    <property type="entry name" value="Cyt_P450"/>
</dbReference>
<dbReference type="GO" id="GO:0020037">
    <property type="term" value="F:heme binding"/>
    <property type="evidence" value="ECO:0007669"/>
    <property type="project" value="InterPro"/>
</dbReference>
<evidence type="ECO:0000256" key="7">
    <source>
        <dbReference type="PIRSR" id="PIRSR602401-1"/>
    </source>
</evidence>
<evidence type="ECO:0000256" key="6">
    <source>
        <dbReference type="ARBA" id="ARBA00023033"/>
    </source>
</evidence>
<dbReference type="GO" id="GO:0016705">
    <property type="term" value="F:oxidoreductase activity, acting on paired donors, with incorporation or reduction of molecular oxygen"/>
    <property type="evidence" value="ECO:0007669"/>
    <property type="project" value="InterPro"/>
</dbReference>
<dbReference type="EMBL" id="CAJNOR010002430">
    <property type="protein sequence ID" value="CAF1293246.1"/>
    <property type="molecule type" value="Genomic_DNA"/>
</dbReference>
<keyword evidence="3 7" id="KW-0479">Metal-binding</keyword>
<evidence type="ECO:0000313" key="11">
    <source>
        <dbReference type="Proteomes" id="UP000663828"/>
    </source>
</evidence>
<dbReference type="SUPFAM" id="SSF48264">
    <property type="entry name" value="Cytochrome P450"/>
    <property type="match status" value="1"/>
</dbReference>